<name>A0ABS1T8D7_9CLOT</name>
<keyword evidence="2" id="KW-1185">Reference proteome</keyword>
<sequence length="111" mass="12621">MKRFIAFLVFVILLIYLFAGNNTGSYSGIYDFKENPNITLKVNDNDTFTLYSNIGKTSELVRGKYTVKDNNIELVPSKDNIDKYTFLPLQGNIEGSSIKVPTLKGEFLKRK</sequence>
<reference evidence="1 2" key="1">
    <citation type="submission" date="2021-01" db="EMBL/GenBank/DDBJ databases">
        <title>Genome public.</title>
        <authorList>
            <person name="Liu C."/>
            <person name="Sun Q."/>
        </authorList>
    </citation>
    <scope>NUCLEOTIDE SEQUENCE [LARGE SCALE GENOMIC DNA]</scope>
    <source>
        <strain evidence="1 2">YIM B02515</strain>
    </source>
</reference>
<comment type="caution">
    <text evidence="1">The sequence shown here is derived from an EMBL/GenBank/DDBJ whole genome shotgun (WGS) entry which is preliminary data.</text>
</comment>
<protein>
    <submittedName>
        <fullName evidence="1">Uncharacterized protein</fullName>
    </submittedName>
</protein>
<dbReference type="RefSeq" id="WP_202748198.1">
    <property type="nucleotide sequence ID" value="NZ_JAESWC010000002.1"/>
</dbReference>
<organism evidence="1 2">
    <name type="scientific">Clostridium rhizosphaerae</name>
    <dbReference type="NCBI Taxonomy" id="2803861"/>
    <lineage>
        <taxon>Bacteria</taxon>
        <taxon>Bacillati</taxon>
        <taxon>Bacillota</taxon>
        <taxon>Clostridia</taxon>
        <taxon>Eubacteriales</taxon>
        <taxon>Clostridiaceae</taxon>
        <taxon>Clostridium</taxon>
    </lineage>
</organism>
<evidence type="ECO:0000313" key="2">
    <source>
        <dbReference type="Proteomes" id="UP000632377"/>
    </source>
</evidence>
<dbReference type="Proteomes" id="UP000632377">
    <property type="component" value="Unassembled WGS sequence"/>
</dbReference>
<accession>A0ABS1T8D7</accession>
<dbReference type="EMBL" id="JAESWC010000002">
    <property type="protein sequence ID" value="MBL4935600.1"/>
    <property type="molecule type" value="Genomic_DNA"/>
</dbReference>
<proteinExistence type="predicted"/>
<gene>
    <name evidence="1" type="ORF">JK636_07495</name>
</gene>
<evidence type="ECO:0000313" key="1">
    <source>
        <dbReference type="EMBL" id="MBL4935600.1"/>
    </source>
</evidence>